<feature type="domain" description="NAA35-like N-terminal" evidence="6">
    <location>
        <begin position="125"/>
        <end position="216"/>
    </location>
</feature>
<evidence type="ECO:0000256" key="4">
    <source>
        <dbReference type="ARBA" id="ARBA00030494"/>
    </source>
</evidence>
<evidence type="ECO:0000259" key="6">
    <source>
        <dbReference type="Pfam" id="PF04112"/>
    </source>
</evidence>
<evidence type="ECO:0000256" key="3">
    <source>
        <dbReference type="ARBA" id="ARBA00022490"/>
    </source>
</evidence>
<dbReference type="Pfam" id="PF25789">
    <property type="entry name" value="TPR_NAA35"/>
    <property type="match status" value="1"/>
</dbReference>
<feature type="compositionally biased region" description="Basic residues" evidence="5">
    <location>
        <begin position="647"/>
        <end position="658"/>
    </location>
</feature>
<organism evidence="8 9">
    <name type="scientific">Hypsibius exemplaris</name>
    <name type="common">Freshwater tardigrade</name>
    <dbReference type="NCBI Taxonomy" id="2072580"/>
    <lineage>
        <taxon>Eukaryota</taxon>
        <taxon>Metazoa</taxon>
        <taxon>Ecdysozoa</taxon>
        <taxon>Tardigrada</taxon>
        <taxon>Eutardigrada</taxon>
        <taxon>Parachela</taxon>
        <taxon>Hypsibioidea</taxon>
        <taxon>Hypsibiidae</taxon>
        <taxon>Hypsibius</taxon>
    </lineage>
</organism>
<evidence type="ECO:0000256" key="2">
    <source>
        <dbReference type="ARBA" id="ARBA00006289"/>
    </source>
</evidence>
<evidence type="ECO:0000256" key="5">
    <source>
        <dbReference type="SAM" id="MobiDB-lite"/>
    </source>
</evidence>
<comment type="similarity">
    <text evidence="2">Belongs to the MAK10 family.</text>
</comment>
<dbReference type="GO" id="GO:0031417">
    <property type="term" value="C:NatC complex"/>
    <property type="evidence" value="ECO:0007669"/>
    <property type="project" value="InterPro"/>
</dbReference>
<evidence type="ECO:0000313" key="8">
    <source>
        <dbReference type="EMBL" id="OQV15495.1"/>
    </source>
</evidence>
<evidence type="ECO:0000313" key="9">
    <source>
        <dbReference type="Proteomes" id="UP000192578"/>
    </source>
</evidence>
<feature type="domain" description="NAA35-like TPR repeats" evidence="7">
    <location>
        <begin position="438"/>
        <end position="828"/>
    </location>
</feature>
<dbReference type="OrthoDB" id="269405at2759"/>
<feature type="region of interest" description="Disordered" evidence="5">
    <location>
        <begin position="1"/>
        <end position="23"/>
    </location>
</feature>
<dbReference type="InterPro" id="IPR007244">
    <property type="entry name" value="Naa35_N"/>
</dbReference>
<dbReference type="InterPro" id="IPR057983">
    <property type="entry name" value="NAA35-like_N"/>
</dbReference>
<dbReference type="EMBL" id="MTYJ01000088">
    <property type="protein sequence ID" value="OQV15495.1"/>
    <property type="molecule type" value="Genomic_DNA"/>
</dbReference>
<comment type="caution">
    <text evidence="8">The sequence shown here is derived from an EMBL/GenBank/DDBJ whole genome shotgun (WGS) entry which is preliminary data.</text>
</comment>
<dbReference type="PANTHER" id="PTHR21373">
    <property type="entry name" value="GLUCOSE REPRESSIBLE PROTEIN MAK10"/>
    <property type="match status" value="1"/>
</dbReference>
<sequence length="832" mass="94599">MSPFPGGFSDLSGSSQQKPYTGHTLDWGRRVQKGMRWCCHLTLRCSGGGDNWANGRGFRGERGEKALAEKMMNGFGHGHNMEEEEVEEEEDYAERRRLESSAHHIYNWKNVHQDLHGWASELDVGELITIPNFSLYDAMSAIELCDVKMDIGLLLKDRKIKSFEEGMERGSLKMDNFLAVEYLAVMERSLANLILWIEGHCLAQTVFTMLYLHKPQQVPDELIRTYCWSLLALCEYVRQIMLDGYVVEEEDFQVTSLALPPSSNADAPTAAALLKSVKSCEETSSKQARKHRSSFKETSLADDDLQSQQWNALAMRFRFLRTLLQFFGSFALRSESFFAEAPQLIDLLEATIEKILAGYKLSEEQFRAAPGFESLVNLHLLPPSFPRHTPATVDGKSFDFFRSLSHQLRIVVSARDRLKTIEGFLFYLRTDGVLLDSALTRSMMQIVIGASLVLKRCSGDAPGKWELISTSDFIADSLRAFSNPPVLMSGFAQYEHHGQMKEYIETFLRSCIASTSVVLRNYGLNKARQRDSLAACLVDLFALQDDAEKFDEYFNAQLAELKLTGLNHTFCFGSWTLTTMLNAMADFLFCGLELQLYANSELHFVYWYLYDVLLHCEVQTISRAESATRENELAWQILHEVNLRGNKKAGGSKKKQNGRTKGSSESVPRPHVLYLARAQTLHHFCGALHYALLALQWQEKIKRPDQSLDCEEFRYYHRLMPFQERNAPAFVDYEQYQQVKSVMARNHVLFVGSSSGENSLDSVSDAYLKSSFNFQQADRHLVLWAKGGEKAILSKLCKRNDVIVRILATGRNCKAVAINFDLHPWFPSLSLL</sequence>
<dbReference type="AlphaFoldDB" id="A0A1W0WJV8"/>
<dbReference type="Proteomes" id="UP000192578">
    <property type="component" value="Unassembled WGS sequence"/>
</dbReference>
<proteinExistence type="inferred from homology"/>
<name>A0A1W0WJV8_HYPEX</name>
<dbReference type="InterPro" id="IPR057982">
    <property type="entry name" value="TPR_NAA35"/>
</dbReference>
<comment type="subcellular location">
    <subcellularLocation>
        <location evidence="1">Cytoplasm</location>
    </subcellularLocation>
</comment>
<dbReference type="Pfam" id="PF04112">
    <property type="entry name" value="Mak10"/>
    <property type="match status" value="1"/>
</dbReference>
<feature type="region of interest" description="Disordered" evidence="5">
    <location>
        <begin position="647"/>
        <end position="667"/>
    </location>
</feature>
<protein>
    <recommendedName>
        <fullName evidence="4">Protein MAK10 homolog</fullName>
    </recommendedName>
</protein>
<reference evidence="9" key="1">
    <citation type="submission" date="2017-01" db="EMBL/GenBank/DDBJ databases">
        <title>Comparative genomics of anhydrobiosis in the tardigrade Hypsibius dujardini.</title>
        <authorList>
            <person name="Yoshida Y."/>
            <person name="Koutsovoulos G."/>
            <person name="Laetsch D."/>
            <person name="Stevens L."/>
            <person name="Kumar S."/>
            <person name="Horikawa D."/>
            <person name="Ishino K."/>
            <person name="Komine S."/>
            <person name="Tomita M."/>
            <person name="Blaxter M."/>
            <person name="Arakawa K."/>
        </authorList>
    </citation>
    <scope>NUCLEOTIDE SEQUENCE [LARGE SCALE GENOMIC DNA]</scope>
    <source>
        <strain evidence="9">Z151</strain>
    </source>
</reference>
<keyword evidence="3" id="KW-0963">Cytoplasm</keyword>
<evidence type="ECO:0000259" key="7">
    <source>
        <dbReference type="Pfam" id="PF25789"/>
    </source>
</evidence>
<gene>
    <name evidence="8" type="ORF">BV898_10362</name>
</gene>
<evidence type="ECO:0000256" key="1">
    <source>
        <dbReference type="ARBA" id="ARBA00004496"/>
    </source>
</evidence>
<keyword evidence="9" id="KW-1185">Reference proteome</keyword>
<accession>A0A1W0WJV8</accession>
<dbReference type="PANTHER" id="PTHR21373:SF0">
    <property type="entry name" value="N-ALPHA-ACETYLTRANSFERASE 35, NATC AUXILIARY SUBUNIT"/>
    <property type="match status" value="1"/>
</dbReference>